<evidence type="ECO:0000256" key="2">
    <source>
        <dbReference type="ARBA" id="ARBA00022723"/>
    </source>
</evidence>
<proteinExistence type="predicted"/>
<dbReference type="AlphaFoldDB" id="W4HEA1"/>
<keyword evidence="1 4" id="KW-0349">Heme</keyword>
<reference evidence="7 8" key="1">
    <citation type="journal article" date="2014" name="Antonie Van Leeuwenhoek">
        <title>Roseivivax atlanticus sp. nov., isolated from surface seawater of the Atlantic Ocean.</title>
        <authorList>
            <person name="Li G."/>
            <person name="Lai Q."/>
            <person name="Liu X."/>
            <person name="Sun F."/>
            <person name="Shao Z."/>
        </authorList>
    </citation>
    <scope>NUCLEOTIDE SEQUENCE [LARGE SCALE GENOMIC DNA]</scope>
    <source>
        <strain evidence="7 8">22II-s10s</strain>
    </source>
</reference>
<dbReference type="EMBL" id="AQQW01000017">
    <property type="protein sequence ID" value="ETW11034.1"/>
    <property type="molecule type" value="Genomic_DNA"/>
</dbReference>
<organism evidence="7 8">
    <name type="scientific">Roseivivax marinus</name>
    <dbReference type="NCBI Taxonomy" id="1379903"/>
    <lineage>
        <taxon>Bacteria</taxon>
        <taxon>Pseudomonadati</taxon>
        <taxon>Pseudomonadota</taxon>
        <taxon>Alphaproteobacteria</taxon>
        <taxon>Rhodobacterales</taxon>
        <taxon>Roseobacteraceae</taxon>
        <taxon>Roseivivax</taxon>
    </lineage>
</organism>
<dbReference type="Pfam" id="PF00034">
    <property type="entry name" value="Cytochrom_C"/>
    <property type="match status" value="1"/>
</dbReference>
<dbReference type="Gene3D" id="1.10.760.10">
    <property type="entry name" value="Cytochrome c-like domain"/>
    <property type="match status" value="1"/>
</dbReference>
<keyword evidence="3 4" id="KW-0408">Iron</keyword>
<evidence type="ECO:0000313" key="8">
    <source>
        <dbReference type="Proteomes" id="UP000019063"/>
    </source>
</evidence>
<dbReference type="GO" id="GO:0020037">
    <property type="term" value="F:heme binding"/>
    <property type="evidence" value="ECO:0007669"/>
    <property type="project" value="InterPro"/>
</dbReference>
<keyword evidence="8" id="KW-1185">Reference proteome</keyword>
<gene>
    <name evidence="7" type="ORF">ATO8_19039</name>
</gene>
<dbReference type="GO" id="GO:0046872">
    <property type="term" value="F:metal ion binding"/>
    <property type="evidence" value="ECO:0007669"/>
    <property type="project" value="UniProtKB-KW"/>
</dbReference>
<evidence type="ECO:0000256" key="3">
    <source>
        <dbReference type="ARBA" id="ARBA00023004"/>
    </source>
</evidence>
<dbReference type="InterPro" id="IPR009056">
    <property type="entry name" value="Cyt_c-like_dom"/>
</dbReference>
<feature type="chain" id="PRO_5004842008" evidence="5">
    <location>
        <begin position="23"/>
        <end position="308"/>
    </location>
</feature>
<evidence type="ECO:0000256" key="5">
    <source>
        <dbReference type="SAM" id="SignalP"/>
    </source>
</evidence>
<dbReference type="GO" id="GO:0009055">
    <property type="term" value="F:electron transfer activity"/>
    <property type="evidence" value="ECO:0007669"/>
    <property type="project" value="InterPro"/>
</dbReference>
<accession>W4HEA1</accession>
<dbReference type="SUPFAM" id="SSF46626">
    <property type="entry name" value="Cytochrome c"/>
    <property type="match status" value="1"/>
</dbReference>
<keyword evidence="2 4" id="KW-0479">Metal-binding</keyword>
<comment type="caution">
    <text evidence="7">The sequence shown here is derived from an EMBL/GenBank/DDBJ whole genome shotgun (WGS) entry which is preliminary data.</text>
</comment>
<dbReference type="PROSITE" id="PS51007">
    <property type="entry name" value="CYTC"/>
    <property type="match status" value="1"/>
</dbReference>
<feature type="domain" description="Cytochrome c" evidence="6">
    <location>
        <begin position="22"/>
        <end position="129"/>
    </location>
</feature>
<dbReference type="Proteomes" id="UP000019063">
    <property type="component" value="Unassembled WGS sequence"/>
</dbReference>
<name>W4HEA1_9RHOB</name>
<keyword evidence="5" id="KW-0732">Signal</keyword>
<evidence type="ECO:0000256" key="4">
    <source>
        <dbReference type="PROSITE-ProRule" id="PRU00433"/>
    </source>
</evidence>
<dbReference type="STRING" id="1379903.ATO8_19039"/>
<dbReference type="eggNOG" id="COG2010">
    <property type="taxonomic scope" value="Bacteria"/>
</dbReference>
<protein>
    <submittedName>
        <fullName evidence="7">Cytochrome c</fullName>
    </submittedName>
</protein>
<dbReference type="RefSeq" id="WP_043846895.1">
    <property type="nucleotide sequence ID" value="NZ_AQQW01000017.1"/>
</dbReference>
<evidence type="ECO:0000313" key="7">
    <source>
        <dbReference type="EMBL" id="ETW11034.1"/>
    </source>
</evidence>
<sequence>MFRLIPHLIVAALAVFGGAAGAQVEAGRALFVEGAGARALLADGAVDVPASRFPCAGCHGADGRGGVEGATEFPALITGAAPRFDRTALAAALLEGTGADGRTLSSAMPRYRTDPATLDALHAYIAALADAGGIGVAAGALHITPPSDPARRAAFAAGLDEANREGGAWGRRFALVDPPAGAVVAADEVVAGLAEAAAERRAALIATELRRRDIRAVALGTPDDALSVMLEDLSVDVLPDAGAQIEIGAPGVVLVEADGTRTTLVAPPKDDALATLSARHVARAAIACGRGVTRRCLLGALADLRLEP</sequence>
<evidence type="ECO:0000256" key="1">
    <source>
        <dbReference type="ARBA" id="ARBA00022617"/>
    </source>
</evidence>
<feature type="signal peptide" evidence="5">
    <location>
        <begin position="1"/>
        <end position="22"/>
    </location>
</feature>
<dbReference type="InterPro" id="IPR036909">
    <property type="entry name" value="Cyt_c-like_dom_sf"/>
</dbReference>
<evidence type="ECO:0000259" key="6">
    <source>
        <dbReference type="PROSITE" id="PS51007"/>
    </source>
</evidence>